<evidence type="ECO:0000256" key="7">
    <source>
        <dbReference type="PROSITE-ProRule" id="PRU00473"/>
    </source>
</evidence>
<comment type="subcellular location">
    <subcellularLocation>
        <location evidence="1">Cell membrane</location>
        <topology evidence="1">Single-pass membrane protein</topology>
    </subcellularLocation>
</comment>
<keyword evidence="4" id="KW-0812">Transmembrane</keyword>
<dbReference type="AlphaFoldDB" id="A0A7W0C8X9"/>
<evidence type="ECO:0000313" key="10">
    <source>
        <dbReference type="Proteomes" id="UP000525298"/>
    </source>
</evidence>
<dbReference type="EMBL" id="JACDUS010000003">
    <property type="protein sequence ID" value="MBA2881307.1"/>
    <property type="molecule type" value="Genomic_DNA"/>
</dbReference>
<dbReference type="RefSeq" id="WP_181550954.1">
    <property type="nucleotide sequence ID" value="NZ_JACDUS010000003.1"/>
</dbReference>
<dbReference type="GO" id="GO:0005886">
    <property type="term" value="C:plasma membrane"/>
    <property type="evidence" value="ECO:0007669"/>
    <property type="project" value="UniProtKB-SubCell"/>
</dbReference>
<proteinExistence type="inferred from homology"/>
<reference evidence="9 10" key="1">
    <citation type="submission" date="2020-07" db="EMBL/GenBank/DDBJ databases">
        <title>Genomic Encyclopedia of Type Strains, Phase IV (KMG-IV): sequencing the most valuable type-strain genomes for metagenomic binning, comparative biology and taxonomic classification.</title>
        <authorList>
            <person name="Goeker M."/>
        </authorList>
    </citation>
    <scope>NUCLEOTIDE SEQUENCE [LARGE SCALE GENOMIC DNA]</scope>
    <source>
        <strain evidence="9 10">DSM 17721</strain>
    </source>
</reference>
<dbReference type="Gene3D" id="3.30.1330.60">
    <property type="entry name" value="OmpA-like domain"/>
    <property type="match status" value="1"/>
</dbReference>
<evidence type="ECO:0000256" key="4">
    <source>
        <dbReference type="ARBA" id="ARBA00022692"/>
    </source>
</evidence>
<evidence type="ECO:0000256" key="2">
    <source>
        <dbReference type="ARBA" id="ARBA00008914"/>
    </source>
</evidence>
<dbReference type="PANTHER" id="PTHR30329:SF21">
    <property type="entry name" value="LIPOPROTEIN YIAD-RELATED"/>
    <property type="match status" value="1"/>
</dbReference>
<keyword evidence="6 7" id="KW-0472">Membrane</keyword>
<organism evidence="9 10">
    <name type="scientific">Desulfosalsimonas propionicica</name>
    <dbReference type="NCBI Taxonomy" id="332175"/>
    <lineage>
        <taxon>Bacteria</taxon>
        <taxon>Pseudomonadati</taxon>
        <taxon>Thermodesulfobacteriota</taxon>
        <taxon>Desulfobacteria</taxon>
        <taxon>Desulfobacterales</taxon>
        <taxon>Desulfosalsimonadaceae</taxon>
        <taxon>Desulfosalsimonas</taxon>
    </lineage>
</organism>
<evidence type="ECO:0000256" key="6">
    <source>
        <dbReference type="ARBA" id="ARBA00023136"/>
    </source>
</evidence>
<feature type="domain" description="OmpA-like" evidence="8">
    <location>
        <begin position="114"/>
        <end position="234"/>
    </location>
</feature>
<dbReference type="PANTHER" id="PTHR30329">
    <property type="entry name" value="STATOR ELEMENT OF FLAGELLAR MOTOR COMPLEX"/>
    <property type="match status" value="1"/>
</dbReference>
<evidence type="ECO:0000259" key="8">
    <source>
        <dbReference type="PROSITE" id="PS51123"/>
    </source>
</evidence>
<protein>
    <submittedName>
        <fullName evidence="9">Chemotaxis protein MotB</fullName>
    </submittedName>
</protein>
<keyword evidence="10" id="KW-1185">Reference proteome</keyword>
<dbReference type="Pfam" id="PF00691">
    <property type="entry name" value="OmpA"/>
    <property type="match status" value="1"/>
</dbReference>
<dbReference type="InterPro" id="IPR050330">
    <property type="entry name" value="Bact_OuterMem_StrucFunc"/>
</dbReference>
<dbReference type="SUPFAM" id="SSF103088">
    <property type="entry name" value="OmpA-like"/>
    <property type="match status" value="1"/>
</dbReference>
<accession>A0A7W0C8X9</accession>
<comment type="similarity">
    <text evidence="2">Belongs to the MotB family.</text>
</comment>
<keyword evidence="3" id="KW-1003">Cell membrane</keyword>
<dbReference type="Proteomes" id="UP000525298">
    <property type="component" value="Unassembled WGS sequence"/>
</dbReference>
<dbReference type="InterPro" id="IPR036737">
    <property type="entry name" value="OmpA-like_sf"/>
</dbReference>
<dbReference type="InterPro" id="IPR025713">
    <property type="entry name" value="MotB-like_N_dom"/>
</dbReference>
<name>A0A7W0C8X9_9BACT</name>
<comment type="caution">
    <text evidence="9">The sequence shown here is derived from an EMBL/GenBank/DDBJ whole genome shotgun (WGS) entry which is preliminary data.</text>
</comment>
<dbReference type="CDD" id="cd07185">
    <property type="entry name" value="OmpA_C-like"/>
    <property type="match status" value="1"/>
</dbReference>
<sequence length="252" mass="28496">MAVQRKKKNKESNGPSAPAWMVTYSDMVTLLLTFFVLMLSMAEMDKVKFQRAVVSLQGAFGIMENKPPEETQTDVIVPEIEPIPLEMLQSVYRKMLLDLQKLELDEDIELVKDRGAIVLRIKEKVLFDLGSTRLKKEAEPVLGKVARLVKPLPFQVRIEGHADSQPFGARDQTNWDLSAQRAIGVVKFIAQNELLSLDRLSAVGYGDQKPLVPNDTPENRALNRRVEFILETGGDYRQELPFLVDSSDQLPF</sequence>
<dbReference type="InterPro" id="IPR006665">
    <property type="entry name" value="OmpA-like"/>
</dbReference>
<keyword evidence="5" id="KW-1133">Transmembrane helix</keyword>
<evidence type="ECO:0000313" key="9">
    <source>
        <dbReference type="EMBL" id="MBA2881307.1"/>
    </source>
</evidence>
<dbReference type="PROSITE" id="PS51123">
    <property type="entry name" value="OMPA_2"/>
    <property type="match status" value="1"/>
</dbReference>
<evidence type="ECO:0000256" key="3">
    <source>
        <dbReference type="ARBA" id="ARBA00022475"/>
    </source>
</evidence>
<gene>
    <name evidence="9" type="ORF">HNR65_001633</name>
</gene>
<evidence type="ECO:0000256" key="5">
    <source>
        <dbReference type="ARBA" id="ARBA00022989"/>
    </source>
</evidence>
<evidence type="ECO:0000256" key="1">
    <source>
        <dbReference type="ARBA" id="ARBA00004162"/>
    </source>
</evidence>
<dbReference type="Pfam" id="PF13677">
    <property type="entry name" value="MotB_plug"/>
    <property type="match status" value="1"/>
</dbReference>